<dbReference type="EMBL" id="FRAE01000067">
    <property type="protein sequence ID" value="SHK40406.1"/>
    <property type="molecule type" value="Genomic_DNA"/>
</dbReference>
<dbReference type="PROSITE" id="PS50893">
    <property type="entry name" value="ABC_TRANSPORTER_2"/>
    <property type="match status" value="1"/>
</dbReference>
<keyword evidence="2" id="KW-0813">Transport</keyword>
<evidence type="ECO:0000256" key="3">
    <source>
        <dbReference type="ARBA" id="ARBA00022741"/>
    </source>
</evidence>
<comment type="similarity">
    <text evidence="1">Belongs to the ABC transporter superfamily.</text>
</comment>
<dbReference type="GO" id="GO:0016887">
    <property type="term" value="F:ATP hydrolysis activity"/>
    <property type="evidence" value="ECO:0007669"/>
    <property type="project" value="InterPro"/>
</dbReference>
<dbReference type="Proteomes" id="UP000242497">
    <property type="component" value="Unassembled WGS sequence"/>
</dbReference>
<evidence type="ECO:0000256" key="4">
    <source>
        <dbReference type="ARBA" id="ARBA00022840"/>
    </source>
</evidence>
<accession>A0A1M6S6S8</accession>
<dbReference type="SMART" id="SM00382">
    <property type="entry name" value="AAA"/>
    <property type="match status" value="1"/>
</dbReference>
<feature type="domain" description="ABC transporter" evidence="5">
    <location>
        <begin position="5"/>
        <end position="235"/>
    </location>
</feature>
<reference evidence="7" key="1">
    <citation type="submission" date="2016-11" db="EMBL/GenBank/DDBJ databases">
        <authorList>
            <person name="Varghese N."/>
            <person name="Submissions S."/>
        </authorList>
    </citation>
    <scope>NUCLEOTIDE SEQUENCE [LARGE SCALE GENOMIC DNA]</scope>
    <source>
        <strain evidence="7">DSM 15518</strain>
    </source>
</reference>
<dbReference type="AlphaFoldDB" id="A0A1M6S6S8"/>
<proteinExistence type="inferred from homology"/>
<dbReference type="Pfam" id="PF00005">
    <property type="entry name" value="ABC_tran"/>
    <property type="match status" value="1"/>
</dbReference>
<evidence type="ECO:0000313" key="6">
    <source>
        <dbReference type="EMBL" id="SHK40406.1"/>
    </source>
</evidence>
<name>A0A1M6S6S8_9FIRM</name>
<dbReference type="InterPro" id="IPR050763">
    <property type="entry name" value="ABC_transporter_ATP-binding"/>
</dbReference>
<dbReference type="PANTHER" id="PTHR42711">
    <property type="entry name" value="ABC TRANSPORTER ATP-BINDING PROTEIN"/>
    <property type="match status" value="1"/>
</dbReference>
<dbReference type="Gene3D" id="3.40.50.300">
    <property type="entry name" value="P-loop containing nucleotide triphosphate hydrolases"/>
    <property type="match status" value="1"/>
</dbReference>
<protein>
    <submittedName>
        <fullName evidence="6">ABC-2 type transport system ATP-binding protein</fullName>
    </submittedName>
</protein>
<dbReference type="InterPro" id="IPR003593">
    <property type="entry name" value="AAA+_ATPase"/>
</dbReference>
<dbReference type="RefSeq" id="WP_084605727.1">
    <property type="nucleotide sequence ID" value="NZ_FRAE01000067.1"/>
</dbReference>
<organism evidence="6 7">
    <name type="scientific">Tepidibacter formicigenes DSM 15518</name>
    <dbReference type="NCBI Taxonomy" id="1123349"/>
    <lineage>
        <taxon>Bacteria</taxon>
        <taxon>Bacillati</taxon>
        <taxon>Bacillota</taxon>
        <taxon>Clostridia</taxon>
        <taxon>Peptostreptococcales</taxon>
        <taxon>Peptostreptococcaceae</taxon>
        <taxon>Tepidibacter</taxon>
    </lineage>
</organism>
<dbReference type="InterPro" id="IPR017871">
    <property type="entry name" value="ABC_transporter-like_CS"/>
</dbReference>
<dbReference type="InterPro" id="IPR027417">
    <property type="entry name" value="P-loop_NTPase"/>
</dbReference>
<dbReference type="STRING" id="1123349.SAMN02744037_02267"/>
<gene>
    <name evidence="6" type="ORF">SAMN02744037_02267</name>
</gene>
<dbReference type="PANTHER" id="PTHR42711:SF5">
    <property type="entry name" value="ABC TRANSPORTER ATP-BINDING PROTEIN NATA"/>
    <property type="match status" value="1"/>
</dbReference>
<keyword evidence="7" id="KW-1185">Reference proteome</keyword>
<evidence type="ECO:0000256" key="2">
    <source>
        <dbReference type="ARBA" id="ARBA00022448"/>
    </source>
</evidence>
<keyword evidence="3" id="KW-0547">Nucleotide-binding</keyword>
<dbReference type="GO" id="GO:0005524">
    <property type="term" value="F:ATP binding"/>
    <property type="evidence" value="ECO:0007669"/>
    <property type="project" value="UniProtKB-KW"/>
</dbReference>
<evidence type="ECO:0000256" key="1">
    <source>
        <dbReference type="ARBA" id="ARBA00005417"/>
    </source>
</evidence>
<dbReference type="InterPro" id="IPR003439">
    <property type="entry name" value="ABC_transporter-like_ATP-bd"/>
</dbReference>
<dbReference type="PROSITE" id="PS00211">
    <property type="entry name" value="ABC_TRANSPORTER_1"/>
    <property type="match status" value="1"/>
</dbReference>
<dbReference type="SUPFAM" id="SSF52540">
    <property type="entry name" value="P-loop containing nucleoside triphosphate hydrolases"/>
    <property type="match status" value="1"/>
</dbReference>
<dbReference type="OrthoDB" id="1756772at2"/>
<evidence type="ECO:0000313" key="7">
    <source>
        <dbReference type="Proteomes" id="UP000242497"/>
    </source>
</evidence>
<keyword evidence="4 6" id="KW-0067">ATP-binding</keyword>
<sequence>MSEIIKIEDVTKKYGDFTAVDKLNLDIEKGSFFGLLGPNGAGKTTLISMLIGLLKPNEGKVFIMNQEMNRNNVFLKKQIGIVPQHINLDKDLTVKENLILAAKLFKLRGKKREVQIEKLLDYMDIKKVENRMARKLSGGMKRKLMIAKALIHSPEILFLDEPTVGVDLNARRKIWDILKIMKDMGKTIILTTHYIEEAEYLCDKIALMDKGKIFYNDTSENLKRSLGKYTVEYFDENKVTKYKFFKDIDEAKNFSNSIKENFILRDISLEDVFYNFTNRKVT</sequence>
<evidence type="ECO:0000259" key="5">
    <source>
        <dbReference type="PROSITE" id="PS50893"/>
    </source>
</evidence>